<evidence type="ECO:0000256" key="4">
    <source>
        <dbReference type="PROSITE-ProRule" id="PRU00335"/>
    </source>
</evidence>
<feature type="DNA-binding region" description="H-T-H motif" evidence="4">
    <location>
        <begin position="46"/>
        <end position="65"/>
    </location>
</feature>
<dbReference type="Proteomes" id="UP000297496">
    <property type="component" value="Unassembled WGS sequence"/>
</dbReference>
<dbReference type="Gene3D" id="1.10.10.60">
    <property type="entry name" value="Homeodomain-like"/>
    <property type="match status" value="1"/>
</dbReference>
<dbReference type="PANTHER" id="PTHR30055">
    <property type="entry name" value="HTH-TYPE TRANSCRIPTIONAL REGULATOR RUTR"/>
    <property type="match status" value="1"/>
</dbReference>
<dbReference type="Pfam" id="PF02909">
    <property type="entry name" value="TetR_C_1"/>
    <property type="match status" value="1"/>
</dbReference>
<organism evidence="7 8">
    <name type="scientific">Nocardioides eburneiflavus</name>
    <dbReference type="NCBI Taxonomy" id="2518372"/>
    <lineage>
        <taxon>Bacteria</taxon>
        <taxon>Bacillati</taxon>
        <taxon>Actinomycetota</taxon>
        <taxon>Actinomycetes</taxon>
        <taxon>Propionibacteriales</taxon>
        <taxon>Nocardioidaceae</taxon>
        <taxon>Nocardioides</taxon>
    </lineage>
</organism>
<keyword evidence="3" id="KW-0804">Transcription</keyword>
<evidence type="ECO:0000256" key="1">
    <source>
        <dbReference type="ARBA" id="ARBA00023015"/>
    </source>
</evidence>
<dbReference type="InterPro" id="IPR050109">
    <property type="entry name" value="HTH-type_TetR-like_transc_reg"/>
</dbReference>
<feature type="domain" description="HTH tetR-type" evidence="6">
    <location>
        <begin position="23"/>
        <end position="83"/>
    </location>
</feature>
<dbReference type="Gene3D" id="1.10.357.10">
    <property type="entry name" value="Tetracycline Repressor, domain 2"/>
    <property type="match status" value="1"/>
</dbReference>
<keyword evidence="8" id="KW-1185">Reference proteome</keyword>
<evidence type="ECO:0000259" key="6">
    <source>
        <dbReference type="PROSITE" id="PS50977"/>
    </source>
</evidence>
<dbReference type="InterPro" id="IPR009057">
    <property type="entry name" value="Homeodomain-like_sf"/>
</dbReference>
<name>A0A4Z1C7Y8_9ACTN</name>
<comment type="caution">
    <text evidence="7">The sequence shown here is derived from an EMBL/GenBank/DDBJ whole genome shotgun (WGS) entry which is preliminary data.</text>
</comment>
<dbReference type="SUPFAM" id="SSF46689">
    <property type="entry name" value="Homeodomain-like"/>
    <property type="match status" value="1"/>
</dbReference>
<reference evidence="7 8" key="1">
    <citation type="submission" date="2019-04" db="EMBL/GenBank/DDBJ databases">
        <title>Three New Species of Nocardioides, Nocardioides euryhalodurans sp. nov., Nocardioides seonyuensis sp. nov. and Nocardioides eburneoflavus sp. nov. Isolated from Soil.</title>
        <authorList>
            <person name="Roh S.G."/>
            <person name="Lee C."/>
            <person name="Kim M.-K."/>
            <person name="Kim S.B."/>
        </authorList>
    </citation>
    <scope>NUCLEOTIDE SEQUENCE [LARGE SCALE GENOMIC DNA]</scope>
    <source>
        <strain evidence="7 8">MMS17-SY213</strain>
    </source>
</reference>
<dbReference type="OrthoDB" id="3519192at2"/>
<dbReference type="GO" id="GO:0003700">
    <property type="term" value="F:DNA-binding transcription factor activity"/>
    <property type="evidence" value="ECO:0007669"/>
    <property type="project" value="TreeGrafter"/>
</dbReference>
<dbReference type="SUPFAM" id="SSF48498">
    <property type="entry name" value="Tetracyclin repressor-like, C-terminal domain"/>
    <property type="match status" value="1"/>
</dbReference>
<keyword evidence="2 4" id="KW-0238">DNA-binding</keyword>
<dbReference type="InterPro" id="IPR004111">
    <property type="entry name" value="Repressor_TetR_C"/>
</dbReference>
<dbReference type="InterPro" id="IPR001647">
    <property type="entry name" value="HTH_TetR"/>
</dbReference>
<accession>A0A4Z1C7Y8</accession>
<evidence type="ECO:0000313" key="8">
    <source>
        <dbReference type="Proteomes" id="UP000297496"/>
    </source>
</evidence>
<feature type="region of interest" description="Disordered" evidence="5">
    <location>
        <begin position="1"/>
        <end position="22"/>
    </location>
</feature>
<dbReference type="AlphaFoldDB" id="A0A4Z1C7Y8"/>
<evidence type="ECO:0000256" key="5">
    <source>
        <dbReference type="SAM" id="MobiDB-lite"/>
    </source>
</evidence>
<gene>
    <name evidence="7" type="ORF">EXE59_18670</name>
</gene>
<dbReference type="GO" id="GO:0000976">
    <property type="term" value="F:transcription cis-regulatory region binding"/>
    <property type="evidence" value="ECO:0007669"/>
    <property type="project" value="TreeGrafter"/>
</dbReference>
<dbReference type="RefSeq" id="WP_135840243.1">
    <property type="nucleotide sequence ID" value="NZ_SRRO01000001.1"/>
</dbReference>
<dbReference type="Pfam" id="PF00440">
    <property type="entry name" value="TetR_N"/>
    <property type="match status" value="1"/>
</dbReference>
<evidence type="ECO:0000313" key="7">
    <source>
        <dbReference type="EMBL" id="TGN65752.1"/>
    </source>
</evidence>
<dbReference type="GO" id="GO:0045892">
    <property type="term" value="P:negative regulation of DNA-templated transcription"/>
    <property type="evidence" value="ECO:0007669"/>
    <property type="project" value="InterPro"/>
</dbReference>
<evidence type="ECO:0000256" key="3">
    <source>
        <dbReference type="ARBA" id="ARBA00023163"/>
    </source>
</evidence>
<dbReference type="InterPro" id="IPR036271">
    <property type="entry name" value="Tet_transcr_reg_TetR-rel_C_sf"/>
</dbReference>
<dbReference type="EMBL" id="SRRO01000001">
    <property type="protein sequence ID" value="TGN65752.1"/>
    <property type="molecule type" value="Genomic_DNA"/>
</dbReference>
<dbReference type="PROSITE" id="PS50977">
    <property type="entry name" value="HTH_TETR_2"/>
    <property type="match status" value="1"/>
</dbReference>
<proteinExistence type="predicted"/>
<sequence length="239" mass="26410">MTASHAGRQPTAKSPRRPGPKAWLSQERIVAAAFRVSEQAGAQGITFQAIGDELEAHPTAIYRHFRTKDDLMLALLDALHAEALEATPQPGGDWVQELRELARATHAAFMRHPHVAQFSGARTARRQHEFAKVDRVIGCMLRAGFSPEDAARNYRVFSDFVLAYSAQDASLAALDTDTKNTDMRAWTVDYRTLPREEYPNIHAVAHALPALDDPQNFETALEMMLESLQSSARTTSGTG</sequence>
<evidence type="ECO:0000256" key="2">
    <source>
        <dbReference type="ARBA" id="ARBA00023125"/>
    </source>
</evidence>
<dbReference type="PANTHER" id="PTHR30055:SF151">
    <property type="entry name" value="TRANSCRIPTIONAL REGULATORY PROTEIN"/>
    <property type="match status" value="1"/>
</dbReference>
<keyword evidence="1" id="KW-0805">Transcription regulation</keyword>
<protein>
    <submittedName>
        <fullName evidence="7">TetR family transcriptional regulator</fullName>
    </submittedName>
</protein>